<keyword evidence="3" id="KW-1185">Reference proteome</keyword>
<dbReference type="AlphaFoldDB" id="A0A3A6TNZ1"/>
<evidence type="ECO:0000256" key="1">
    <source>
        <dbReference type="SAM" id="MobiDB-lite"/>
    </source>
</evidence>
<reference evidence="2 3" key="1">
    <citation type="submission" date="2018-09" db="EMBL/GenBank/DDBJ databases">
        <title>Phylogeny of the Shewanellaceae, and recommendation for two new genera, Pseudoshewanella and Parashewanella.</title>
        <authorList>
            <person name="Wang G."/>
        </authorList>
    </citation>
    <scope>NUCLEOTIDE SEQUENCE [LARGE SCALE GENOMIC DNA]</scope>
    <source>
        <strain evidence="2 3">KCTC 22492</strain>
    </source>
</reference>
<dbReference type="Proteomes" id="UP000273022">
    <property type="component" value="Unassembled WGS sequence"/>
</dbReference>
<protein>
    <submittedName>
        <fullName evidence="2">Uncharacterized protein</fullName>
    </submittedName>
</protein>
<comment type="caution">
    <text evidence="2">The sequence shown here is derived from an EMBL/GenBank/DDBJ whole genome shotgun (WGS) entry which is preliminary data.</text>
</comment>
<accession>A0A3A6TNZ1</accession>
<feature type="region of interest" description="Disordered" evidence="1">
    <location>
        <begin position="424"/>
        <end position="443"/>
    </location>
</feature>
<proteinExistence type="predicted"/>
<dbReference type="RefSeq" id="WP_121854917.1">
    <property type="nucleotide sequence ID" value="NZ_CP037952.1"/>
</dbReference>
<evidence type="ECO:0000313" key="2">
    <source>
        <dbReference type="EMBL" id="RJY06656.1"/>
    </source>
</evidence>
<name>A0A3A6TNZ1_9GAMM</name>
<gene>
    <name evidence="2" type="ORF">D5R81_17560</name>
</gene>
<dbReference type="EMBL" id="QYYH01000158">
    <property type="protein sequence ID" value="RJY06656.1"/>
    <property type="molecule type" value="Genomic_DNA"/>
</dbReference>
<sequence>MAAQNTAKANVNGFYFQADNLAKIITANSETEAKQMGIFRSIRDLLLQKRVEQKTIDKIVSELRENDPSSTTIMQRIKRFQDLKSMTTINDQSLFSITTTPALDASRIVVVLRIDHYEVARGEIDKNSASHDVVTEYQSSGDLADTLLQNTQADCCQYIEKVLTCCQQIQGKGVKESKKLIVAITQKSETPKQYSVMCEYEEKELYHAHDLSEQEASQFIRLEAALKAEHSIASKQEEYLDEEYFLNAIKYMTEEGSPTRTALMDESDGSFNSTKFVSCSPCPDKDGFYEIQFKSHFDGKAVLYEIKYPFPLPFHVDKSNEVGSKASKVGAGCIGRGHSNVARLSELKSLLSNAKPYVSIREFLVQFKGTYRDTALFETVKPALMDLDKKTGGKGQCFMDVVTMRMLHGIKIQQTSVAELSQETSMLPKLTGEPPKVRPDNKM</sequence>
<evidence type="ECO:0000313" key="3">
    <source>
        <dbReference type="Proteomes" id="UP000273022"/>
    </source>
</evidence>
<organism evidence="2 3">
    <name type="scientific">Parashewanella spongiae</name>
    <dbReference type="NCBI Taxonomy" id="342950"/>
    <lineage>
        <taxon>Bacteria</taxon>
        <taxon>Pseudomonadati</taxon>
        <taxon>Pseudomonadota</taxon>
        <taxon>Gammaproteobacteria</taxon>
        <taxon>Alteromonadales</taxon>
        <taxon>Shewanellaceae</taxon>
        <taxon>Parashewanella</taxon>
    </lineage>
</organism>